<dbReference type="OrthoDB" id="9803508at2"/>
<reference evidence="1 2" key="1">
    <citation type="submission" date="2019-02" db="EMBL/GenBank/DDBJ databases">
        <authorList>
            <person name="Fomenkov A."/>
            <person name="Dubinina G."/>
            <person name="Grabovich M."/>
            <person name="Vincze T."/>
            <person name="Roberts R.J."/>
        </authorList>
    </citation>
    <scope>NUCLEOTIDE SEQUENCE [LARGE SCALE GENOMIC DNA]</scope>
    <source>
        <strain evidence="1 2">P</strain>
    </source>
</reference>
<dbReference type="PANTHER" id="PTHR41317">
    <property type="entry name" value="PD-(D_E)XK NUCLEASE FAMILY TRANSPOSASE"/>
    <property type="match status" value="1"/>
</dbReference>
<dbReference type="Proteomes" id="UP000323824">
    <property type="component" value="Chromosome"/>
</dbReference>
<dbReference type="InterPro" id="IPR010106">
    <property type="entry name" value="RpnA"/>
</dbReference>
<dbReference type="EMBL" id="CP035807">
    <property type="protein sequence ID" value="QEN05639.1"/>
    <property type="molecule type" value="Genomic_DNA"/>
</dbReference>
<dbReference type="PANTHER" id="PTHR41317:SF1">
    <property type="entry name" value="PD-(D_E)XK NUCLEASE FAMILY TRANSPOSASE"/>
    <property type="match status" value="1"/>
</dbReference>
<name>A0A5C1QF34_9SPIO</name>
<dbReference type="RefSeq" id="WP_149568875.1">
    <property type="nucleotide sequence ID" value="NZ_CP035807.1"/>
</dbReference>
<dbReference type="Pfam" id="PF12784">
    <property type="entry name" value="PDDEXK_2"/>
    <property type="match status" value="1"/>
</dbReference>
<protein>
    <submittedName>
        <fullName evidence="1">Rpn family recombination-promoting nuclease/putative transposase</fullName>
    </submittedName>
</protein>
<dbReference type="AlphaFoldDB" id="A0A5C1QF34"/>
<dbReference type="NCBIfam" id="TIGR01784">
    <property type="entry name" value="T_den_put_tspse"/>
    <property type="match status" value="1"/>
</dbReference>
<reference evidence="1 2" key="2">
    <citation type="submission" date="2019-09" db="EMBL/GenBank/DDBJ databases">
        <title>Complete Genome Sequence and Methylome Analysis of free living Spirochaetas.</title>
        <authorList>
            <person name="Leshcheva N."/>
            <person name="Mikheeva N."/>
        </authorList>
    </citation>
    <scope>NUCLEOTIDE SEQUENCE [LARGE SCALE GENOMIC DNA]</scope>
    <source>
        <strain evidence="1 2">P</strain>
    </source>
</reference>
<gene>
    <name evidence="1" type="ORF">EW093_13260</name>
</gene>
<accession>A0A5C1QF34</accession>
<evidence type="ECO:0000313" key="2">
    <source>
        <dbReference type="Proteomes" id="UP000323824"/>
    </source>
</evidence>
<dbReference type="KEGG" id="sper:EW093_13260"/>
<organism evidence="1 2">
    <name type="scientific">Thiospirochaeta perfilievii</name>
    <dbReference type="NCBI Taxonomy" id="252967"/>
    <lineage>
        <taxon>Bacteria</taxon>
        <taxon>Pseudomonadati</taxon>
        <taxon>Spirochaetota</taxon>
        <taxon>Spirochaetia</taxon>
        <taxon>Spirochaetales</taxon>
        <taxon>Spirochaetaceae</taxon>
        <taxon>Thiospirochaeta</taxon>
    </lineage>
</organism>
<sequence length="284" mass="32861">MKFANPKNDVAFKKIFGDENKTEILISLLNSILDFKDGKEIVSVSLANPYQVPKIEELKQTILDVKAVNRDGEHFIVEMQNKDLGDFAKRSLYYTSKAYVSQINRGEDYINLQKVYFIGILNFNMFSGDNYTSRHLILNKETFVQEIADFEFAFIELTKFNKGLTECTSVLDKWIYFIKNAETLDIVPPEFKDSVILEAFEIAKQSAWDKKELEVYDYIALKEMDERNMITTAEKKGQLKERAKNIAEKYKMINNMKSKGLTVEEISDYTGMSIEDIETFGLDL</sequence>
<keyword evidence="2" id="KW-1185">Reference proteome</keyword>
<evidence type="ECO:0000313" key="1">
    <source>
        <dbReference type="EMBL" id="QEN05639.1"/>
    </source>
</evidence>
<proteinExistence type="predicted"/>